<dbReference type="AlphaFoldDB" id="A0A0B6Z013"/>
<reference evidence="1" key="1">
    <citation type="submission" date="2014-12" db="EMBL/GenBank/DDBJ databases">
        <title>Insight into the proteome of Arion vulgaris.</title>
        <authorList>
            <person name="Aradska J."/>
            <person name="Bulat T."/>
            <person name="Smidak R."/>
            <person name="Sarate P."/>
            <person name="Gangsoo J."/>
            <person name="Sialana F."/>
            <person name="Bilban M."/>
            <person name="Lubec G."/>
        </authorList>
    </citation>
    <scope>NUCLEOTIDE SEQUENCE</scope>
    <source>
        <tissue evidence="1">Skin</tissue>
    </source>
</reference>
<evidence type="ECO:0000313" key="1">
    <source>
        <dbReference type="EMBL" id="CEK61281.1"/>
    </source>
</evidence>
<sequence>MSYFVGVVLLGYLTWYRRARIKKKKEEAEKLKEEENETEKQDDYRQFLQAAGTGGFSNYATNEYDRQMESNGGAVHKANSFRDCSGACVPFNVKEEEELVEYNASKREISF</sequence>
<organism evidence="1">
    <name type="scientific">Arion vulgaris</name>
    <dbReference type="NCBI Taxonomy" id="1028688"/>
    <lineage>
        <taxon>Eukaryota</taxon>
        <taxon>Metazoa</taxon>
        <taxon>Spiralia</taxon>
        <taxon>Lophotrochozoa</taxon>
        <taxon>Mollusca</taxon>
        <taxon>Gastropoda</taxon>
        <taxon>Heterobranchia</taxon>
        <taxon>Euthyneura</taxon>
        <taxon>Panpulmonata</taxon>
        <taxon>Eupulmonata</taxon>
        <taxon>Stylommatophora</taxon>
        <taxon>Helicina</taxon>
        <taxon>Arionoidea</taxon>
        <taxon>Arionidae</taxon>
        <taxon>Arion</taxon>
    </lineage>
</organism>
<protein>
    <submittedName>
        <fullName evidence="1">Uncharacterized protein</fullName>
    </submittedName>
</protein>
<accession>A0A0B6Z013</accession>
<name>A0A0B6Z013_9EUPU</name>
<gene>
    <name evidence="1" type="primary">ORF41835</name>
</gene>
<dbReference type="EMBL" id="HACG01014416">
    <property type="protein sequence ID" value="CEK61281.1"/>
    <property type="molecule type" value="Transcribed_RNA"/>
</dbReference>
<proteinExistence type="predicted"/>